<evidence type="ECO:0000313" key="2">
    <source>
        <dbReference type="EMBL" id="BAA75486.1"/>
    </source>
</evidence>
<feature type="compositionally biased region" description="Polar residues" evidence="1">
    <location>
        <begin position="199"/>
        <end position="211"/>
    </location>
</feature>
<evidence type="ECO:0000256" key="1">
    <source>
        <dbReference type="SAM" id="MobiDB-lite"/>
    </source>
</evidence>
<feature type="region of interest" description="Disordered" evidence="1">
    <location>
        <begin position="1"/>
        <end position="124"/>
    </location>
</feature>
<dbReference type="EMBL" id="AB024056">
    <property type="protein sequence ID" value="BAA75486.1"/>
    <property type="molecule type" value="Genomic_DNA"/>
</dbReference>
<name>Q9Z9I3_STRFR</name>
<dbReference type="AlphaFoldDB" id="Q9Z9I3"/>
<feature type="compositionally biased region" description="Low complexity" evidence="1">
    <location>
        <begin position="96"/>
        <end position="115"/>
    </location>
</feature>
<protein>
    <submittedName>
        <fullName evidence="2">Regulator protein</fullName>
    </submittedName>
</protein>
<feature type="compositionally biased region" description="Gly residues" evidence="1">
    <location>
        <begin position="7"/>
        <end position="17"/>
    </location>
</feature>
<proteinExistence type="predicted"/>
<feature type="region of interest" description="Disordered" evidence="1">
    <location>
        <begin position="137"/>
        <end position="211"/>
    </location>
</feature>
<organism evidence="2">
    <name type="scientific">Streptomyces fradiae</name>
    <name type="common">Streptomyces roseoflavus</name>
    <dbReference type="NCBI Taxonomy" id="1906"/>
    <lineage>
        <taxon>Bacteria</taxon>
        <taxon>Bacillati</taxon>
        <taxon>Actinomycetota</taxon>
        <taxon>Actinomycetes</taxon>
        <taxon>Kitasatosporales</taxon>
        <taxon>Streptomycetaceae</taxon>
        <taxon>Streptomyces</taxon>
    </lineage>
</organism>
<reference evidence="2" key="1">
    <citation type="submission" date="1999-02" db="EMBL/GenBank/DDBJ databases">
        <title>Streptomyces fradiae beta-lactamase regulator proteins.</title>
        <authorList>
            <person name="Ogawara H."/>
            <person name="Urabe H."/>
        </authorList>
    </citation>
    <scope>NUCLEOTIDE SEQUENCE</scope>
    <source>
        <strain evidence="2">Y59</strain>
    </source>
</reference>
<accession>Q9Z9I3</accession>
<feature type="compositionally biased region" description="Low complexity" evidence="1">
    <location>
        <begin position="152"/>
        <end position="167"/>
    </location>
</feature>
<sequence length="246" mass="25063">MRRGLRGAPGHGLGGADGPPPGGADVPRPGAPSSLTLPYGAGAGSGDGDRGVTAEKTTAPARRAVSPNTVPVRARSRRSLPVRTERASGSVAVDTAPARALSRSRASSGPTGSGSRSRRAARACSRRLVVAGTVAAASAAASSTVRPTPSQSSTVRRYSGGSSSRARCTGSAGGPPGRRGRRNHRQGASACSKARDRTQPTGSGSWKTSGQCSHARWKACSTESKASPRRPVSRYTWWIRAGAARS</sequence>
<feature type="compositionally biased region" description="Low complexity" evidence="1">
    <location>
        <begin position="23"/>
        <end position="32"/>
    </location>
</feature>